<gene>
    <name evidence="1" type="ORF">DFA_02178</name>
</gene>
<dbReference type="KEGG" id="dfa:DFA_02178"/>
<dbReference type="AlphaFoldDB" id="F4PYC4"/>
<reference evidence="2" key="1">
    <citation type="journal article" date="2011" name="Genome Res.">
        <title>Phylogeny-wide analysis of social amoeba genomes highlights ancient origins for complex intercellular communication.</title>
        <authorList>
            <person name="Heidel A.J."/>
            <person name="Lawal H.M."/>
            <person name="Felder M."/>
            <person name="Schilde C."/>
            <person name="Helps N.R."/>
            <person name="Tunggal B."/>
            <person name="Rivero F."/>
            <person name="John U."/>
            <person name="Schleicher M."/>
            <person name="Eichinger L."/>
            <person name="Platzer M."/>
            <person name="Noegel A.A."/>
            <person name="Schaap P."/>
            <person name="Gloeckner G."/>
        </authorList>
    </citation>
    <scope>NUCLEOTIDE SEQUENCE [LARGE SCALE GENOMIC DNA]</scope>
    <source>
        <strain evidence="2">SH3</strain>
    </source>
</reference>
<dbReference type="GeneID" id="14871419"/>
<dbReference type="EMBL" id="GL883015">
    <property type="protein sequence ID" value="EGG19391.1"/>
    <property type="molecule type" value="Genomic_DNA"/>
</dbReference>
<sequence>MYTNISLFGFKGTLGQPKYLQYITEEFTSQGFTYSLLDLADGSVVANVTNDNSHQYQNFGFLTTSPIDQDGTVLLFGSSNGHNQINSFTPNNNSYNALYTTTGSTYSTSITPQPVYWDATNKIVYGAGYSDLQHKPYGLAVAIGVYGFGRNQPSQPIIIAVPSKSAFYMYPVGAYDSTNNVYYVYFNAGNNQMIAQYSFSSGQVITKQLPNQQQTFIGVSQLYTYKGQIYLCQSVYSQSNTIWSIDFANASTKQIYQNVDKSKYQFNNNVLPFVFDQETGFILALNQLDHALLVDYINLVGYQVTHSSLNNDPIKTFTIAVYSE</sequence>
<keyword evidence="2" id="KW-1185">Reference proteome</keyword>
<proteinExistence type="predicted"/>
<dbReference type="Proteomes" id="UP000007797">
    <property type="component" value="Unassembled WGS sequence"/>
</dbReference>
<evidence type="ECO:0000313" key="1">
    <source>
        <dbReference type="EMBL" id="EGG19391.1"/>
    </source>
</evidence>
<organism evidence="1 2">
    <name type="scientific">Cavenderia fasciculata</name>
    <name type="common">Slime mold</name>
    <name type="synonym">Dictyostelium fasciculatum</name>
    <dbReference type="NCBI Taxonomy" id="261658"/>
    <lineage>
        <taxon>Eukaryota</taxon>
        <taxon>Amoebozoa</taxon>
        <taxon>Evosea</taxon>
        <taxon>Eumycetozoa</taxon>
        <taxon>Dictyostelia</taxon>
        <taxon>Acytosteliales</taxon>
        <taxon>Cavenderiaceae</taxon>
        <taxon>Cavenderia</taxon>
    </lineage>
</organism>
<protein>
    <submittedName>
        <fullName evidence="1">Uncharacterized protein</fullName>
    </submittedName>
</protein>
<accession>F4PYC4</accession>
<dbReference type="SUPFAM" id="SSF69304">
    <property type="entry name" value="Tricorn protease N-terminal domain"/>
    <property type="match status" value="1"/>
</dbReference>
<name>F4PYC4_CACFS</name>
<dbReference type="RefSeq" id="XP_004357662.1">
    <property type="nucleotide sequence ID" value="XM_004357605.1"/>
</dbReference>
<evidence type="ECO:0000313" key="2">
    <source>
        <dbReference type="Proteomes" id="UP000007797"/>
    </source>
</evidence>